<accession>A0A0A9GN51</accession>
<protein>
    <submittedName>
        <fullName evidence="2">Uncharacterized protein</fullName>
    </submittedName>
</protein>
<keyword evidence="1" id="KW-0812">Transmembrane</keyword>
<dbReference type="EMBL" id="GBRH01175823">
    <property type="protein sequence ID" value="JAE22073.1"/>
    <property type="molecule type" value="Transcribed_RNA"/>
</dbReference>
<reference evidence="2" key="2">
    <citation type="journal article" date="2015" name="Data Brief">
        <title>Shoot transcriptome of the giant reed, Arundo donax.</title>
        <authorList>
            <person name="Barrero R.A."/>
            <person name="Guerrero F.D."/>
            <person name="Moolhuijzen P."/>
            <person name="Goolsby J.A."/>
            <person name="Tidwell J."/>
            <person name="Bellgard S.E."/>
            <person name="Bellgard M.I."/>
        </authorList>
    </citation>
    <scope>NUCLEOTIDE SEQUENCE</scope>
    <source>
        <tissue evidence="2">Shoot tissue taken approximately 20 cm above the soil surface</tissue>
    </source>
</reference>
<dbReference type="AlphaFoldDB" id="A0A0A9GN51"/>
<keyword evidence="1" id="KW-1133">Transmembrane helix</keyword>
<sequence>MLVSLIMLLLIIKIINMLNETIFLTVGRESIRTIS</sequence>
<evidence type="ECO:0000313" key="2">
    <source>
        <dbReference type="EMBL" id="JAE22073.1"/>
    </source>
</evidence>
<organism evidence="2">
    <name type="scientific">Arundo donax</name>
    <name type="common">Giant reed</name>
    <name type="synonym">Donax arundinaceus</name>
    <dbReference type="NCBI Taxonomy" id="35708"/>
    <lineage>
        <taxon>Eukaryota</taxon>
        <taxon>Viridiplantae</taxon>
        <taxon>Streptophyta</taxon>
        <taxon>Embryophyta</taxon>
        <taxon>Tracheophyta</taxon>
        <taxon>Spermatophyta</taxon>
        <taxon>Magnoliopsida</taxon>
        <taxon>Liliopsida</taxon>
        <taxon>Poales</taxon>
        <taxon>Poaceae</taxon>
        <taxon>PACMAD clade</taxon>
        <taxon>Arundinoideae</taxon>
        <taxon>Arundineae</taxon>
        <taxon>Arundo</taxon>
    </lineage>
</organism>
<proteinExistence type="predicted"/>
<evidence type="ECO:0000256" key="1">
    <source>
        <dbReference type="SAM" id="Phobius"/>
    </source>
</evidence>
<name>A0A0A9GN51_ARUDO</name>
<reference evidence="2" key="1">
    <citation type="submission" date="2014-09" db="EMBL/GenBank/DDBJ databases">
        <authorList>
            <person name="Magalhaes I.L.F."/>
            <person name="Oliveira U."/>
            <person name="Santos F.R."/>
            <person name="Vidigal T.H.D.A."/>
            <person name="Brescovit A.D."/>
            <person name="Santos A.J."/>
        </authorList>
    </citation>
    <scope>NUCLEOTIDE SEQUENCE</scope>
    <source>
        <tissue evidence="2">Shoot tissue taken approximately 20 cm above the soil surface</tissue>
    </source>
</reference>
<feature type="transmembrane region" description="Helical" evidence="1">
    <location>
        <begin position="6"/>
        <end position="26"/>
    </location>
</feature>
<keyword evidence="1" id="KW-0472">Membrane</keyword>